<evidence type="ECO:0000313" key="9">
    <source>
        <dbReference type="Proteomes" id="UP000281726"/>
    </source>
</evidence>
<comment type="caution">
    <text evidence="8">The sequence shown here is derived from an EMBL/GenBank/DDBJ whole genome shotgun (WGS) entry which is preliminary data.</text>
</comment>
<reference evidence="8 9" key="1">
    <citation type="journal article" date="2004" name="Syst. Appl. Microbiol.">
        <title>Cryptoendolithic actinomycetes from antarctic sandstone rock samples: Micromonospora endolithica sp. nov. and two isolates related to Micromonospora coerulea Jensen 1932.</title>
        <authorList>
            <person name="Hirsch P."/>
            <person name="Mevs U."/>
            <person name="Kroppenstedt R.M."/>
            <person name="Schumann P."/>
            <person name="Stackebrandt E."/>
        </authorList>
    </citation>
    <scope>NUCLEOTIDE SEQUENCE [LARGE SCALE GENOMIC DNA]</scope>
    <source>
        <strain evidence="8 9">JCM 12677</strain>
    </source>
</reference>
<accession>A0A3A9ZSN7</accession>
<evidence type="ECO:0000313" key="8">
    <source>
        <dbReference type="EMBL" id="RKN51215.1"/>
    </source>
</evidence>
<keyword evidence="4 6" id="KW-0238">DNA-binding</keyword>
<organism evidence="8 9">
    <name type="scientific">Micromonospora endolithica</name>
    <dbReference type="NCBI Taxonomy" id="230091"/>
    <lineage>
        <taxon>Bacteria</taxon>
        <taxon>Bacillati</taxon>
        <taxon>Actinomycetota</taxon>
        <taxon>Actinomycetes</taxon>
        <taxon>Micromonosporales</taxon>
        <taxon>Micromonosporaceae</taxon>
        <taxon>Micromonospora</taxon>
    </lineage>
</organism>
<evidence type="ECO:0000256" key="7">
    <source>
        <dbReference type="SAM" id="MobiDB-lite"/>
    </source>
</evidence>
<dbReference type="GO" id="GO:0004803">
    <property type="term" value="F:transposase activity"/>
    <property type="evidence" value="ECO:0007669"/>
    <property type="project" value="UniProtKB-UniRule"/>
</dbReference>
<comment type="function">
    <text evidence="1 6">Required for the transposition of the insertion element.</text>
</comment>
<evidence type="ECO:0000256" key="5">
    <source>
        <dbReference type="ARBA" id="ARBA00023172"/>
    </source>
</evidence>
<evidence type="ECO:0000256" key="1">
    <source>
        <dbReference type="ARBA" id="ARBA00002190"/>
    </source>
</evidence>
<dbReference type="InterPro" id="IPR001207">
    <property type="entry name" value="Transposase_mutator"/>
</dbReference>
<keyword evidence="5 6" id="KW-0233">DNA recombination</keyword>
<dbReference type="EMBL" id="RBAK01000001">
    <property type="protein sequence ID" value="RKN51215.1"/>
    <property type="molecule type" value="Genomic_DNA"/>
</dbReference>
<dbReference type="AlphaFoldDB" id="A0A3A9ZSN7"/>
<dbReference type="PROSITE" id="PS01007">
    <property type="entry name" value="TRANSPOSASE_MUTATOR"/>
    <property type="match status" value="1"/>
</dbReference>
<dbReference type="GO" id="GO:0006313">
    <property type="term" value="P:DNA transposition"/>
    <property type="evidence" value="ECO:0007669"/>
    <property type="project" value="UniProtKB-UniRule"/>
</dbReference>
<keyword evidence="9" id="KW-1185">Reference proteome</keyword>
<dbReference type="OrthoDB" id="9793302at2"/>
<evidence type="ECO:0000256" key="2">
    <source>
        <dbReference type="ARBA" id="ARBA00010961"/>
    </source>
</evidence>
<proteinExistence type="inferred from homology"/>
<protein>
    <recommendedName>
        <fullName evidence="6">Mutator family transposase</fullName>
    </recommendedName>
</protein>
<dbReference type="Proteomes" id="UP000281726">
    <property type="component" value="Unassembled WGS sequence"/>
</dbReference>
<evidence type="ECO:0000256" key="6">
    <source>
        <dbReference type="RuleBase" id="RU365089"/>
    </source>
</evidence>
<comment type="similarity">
    <text evidence="2 6">Belongs to the transposase mutator family.</text>
</comment>
<dbReference type="Pfam" id="PF00872">
    <property type="entry name" value="Transposase_mut"/>
    <property type="match status" value="1"/>
</dbReference>
<evidence type="ECO:0000256" key="3">
    <source>
        <dbReference type="ARBA" id="ARBA00022578"/>
    </source>
</evidence>
<dbReference type="GO" id="GO:0003677">
    <property type="term" value="F:DNA binding"/>
    <property type="evidence" value="ECO:0007669"/>
    <property type="project" value="UniProtKB-UniRule"/>
</dbReference>
<evidence type="ECO:0000256" key="4">
    <source>
        <dbReference type="ARBA" id="ARBA00023125"/>
    </source>
</evidence>
<dbReference type="PANTHER" id="PTHR33217:SF8">
    <property type="entry name" value="MUTATOR FAMILY TRANSPOSASE"/>
    <property type="match status" value="1"/>
</dbReference>
<name>A0A3A9ZSN7_9ACTN</name>
<gene>
    <name evidence="8" type="ORF">D7223_05820</name>
</gene>
<keyword evidence="3 6" id="KW-0815">Transposition</keyword>
<dbReference type="PANTHER" id="PTHR33217">
    <property type="entry name" value="TRANSPOSASE FOR INSERTION SEQUENCE ELEMENT IS1081"/>
    <property type="match status" value="1"/>
</dbReference>
<dbReference type="NCBIfam" id="NF033543">
    <property type="entry name" value="transpos_IS256"/>
    <property type="match status" value="1"/>
</dbReference>
<feature type="region of interest" description="Disordered" evidence="7">
    <location>
        <begin position="45"/>
        <end position="65"/>
    </location>
</feature>
<keyword evidence="6" id="KW-0814">Transposable element</keyword>
<sequence length="397" mass="44537">MPPSWFGRRREQGLSLTGPDGLLKQLTKTVLETALNEEMTEHLGYEKHDQAGAGSGNVRNGTRSKTVLTETTGPVQIDVPRDRAGTFDPQIVRKRQRRLSGVDEVVLSLYAKGLTTGEISAHFAEIYGASVSKETISRITDKVIEEMTDWSHRPLDEIYAAVFIDAIVVKVRDGQVANRPFYAAIGVTLDGDKDILGLWAGAGGEGAKFWMSVLTDLRNRGVKDVFFLVCDGLKGLPEVVTNVWPQTVVQTCVIHLIRNTFRLTSRRYWDEIKRDIKPIYTAVNADAARAAFDELTEKWGGRYPAVIRLWDNAWAEFIPFLDYDVEIRKVICSTNAIESLNARYRRAVKARGHFPNEQAALKCLYLVTRSLDPTGAGRTRWTMRWKPASVSARASRH</sequence>